<dbReference type="Gene3D" id="1.10.760.10">
    <property type="entry name" value="Cytochrome c-like domain"/>
    <property type="match status" value="2"/>
</dbReference>
<reference evidence="8 9" key="1">
    <citation type="journal article" date="2016" name="Front. Microbiol.">
        <title>Genomic Resource of Rice Seed Associated Bacteria.</title>
        <authorList>
            <person name="Midha S."/>
            <person name="Bansal K."/>
            <person name="Sharma S."/>
            <person name="Kumar N."/>
            <person name="Patil P.P."/>
            <person name="Chaudhry V."/>
            <person name="Patil P.B."/>
        </authorList>
    </citation>
    <scope>NUCLEOTIDE SEQUENCE [LARGE SCALE GENOMIC DNA]</scope>
    <source>
        <strain evidence="8 9">NS331</strain>
    </source>
</reference>
<feature type="binding site" description="axial binding residue" evidence="5">
    <location>
        <position position="195"/>
    </location>
    <ligand>
        <name>heme c</name>
        <dbReference type="ChEBI" id="CHEBI:61717"/>
        <label>2</label>
    </ligand>
    <ligandPart>
        <name>Fe</name>
        <dbReference type="ChEBI" id="CHEBI:18248"/>
    </ligandPart>
</feature>
<dbReference type="OrthoDB" id="9773456at2"/>
<evidence type="ECO:0000256" key="4">
    <source>
        <dbReference type="PIRSR" id="PIRSR000005-1"/>
    </source>
</evidence>
<dbReference type="GO" id="GO:0009055">
    <property type="term" value="F:electron transfer activity"/>
    <property type="evidence" value="ECO:0007669"/>
    <property type="project" value="InterPro"/>
</dbReference>
<keyword evidence="6" id="KW-0732">Signal</keyword>
<comment type="caution">
    <text evidence="8">The sequence shown here is derived from an EMBL/GenBank/DDBJ whole genome shotgun (WGS) entry which is preliminary data.</text>
</comment>
<feature type="binding site" description="covalent" evidence="4">
    <location>
        <position position="149"/>
    </location>
    <ligand>
        <name>heme c</name>
        <dbReference type="ChEBI" id="CHEBI:61717"/>
        <label>2</label>
    </ligand>
</feature>
<protein>
    <submittedName>
        <fullName evidence="8">Cytochrome C553</fullName>
    </submittedName>
</protein>
<keyword evidence="2 5" id="KW-0479">Metal-binding</keyword>
<feature type="signal peptide" evidence="6">
    <location>
        <begin position="1"/>
        <end position="28"/>
    </location>
</feature>
<dbReference type="PANTHER" id="PTHR33751">
    <property type="entry name" value="CBB3-TYPE CYTOCHROME C OXIDASE SUBUNIT FIXP"/>
    <property type="match status" value="1"/>
</dbReference>
<dbReference type="PROSITE" id="PS51007">
    <property type="entry name" value="CYTC"/>
    <property type="match status" value="2"/>
</dbReference>
<proteinExistence type="predicted"/>
<evidence type="ECO:0000256" key="2">
    <source>
        <dbReference type="ARBA" id="ARBA00022723"/>
    </source>
</evidence>
<dbReference type="Proteomes" id="UP000072741">
    <property type="component" value="Unassembled WGS sequence"/>
</dbReference>
<feature type="binding site" description="axial binding residue" evidence="5">
    <location>
        <position position="91"/>
    </location>
    <ligand>
        <name>heme c</name>
        <dbReference type="ChEBI" id="CHEBI:61717"/>
        <label>1</label>
    </ligand>
    <ligandPart>
        <name>Fe</name>
        <dbReference type="ChEBI" id="CHEBI:18248"/>
    </ligandPart>
</feature>
<feature type="chain" id="PRO_5007546541" evidence="6">
    <location>
        <begin position="29"/>
        <end position="244"/>
    </location>
</feature>
<evidence type="ECO:0000256" key="6">
    <source>
        <dbReference type="SAM" id="SignalP"/>
    </source>
</evidence>
<dbReference type="SUPFAM" id="SSF46626">
    <property type="entry name" value="Cytochrome c"/>
    <property type="match status" value="2"/>
</dbReference>
<name>A0A147GRD9_9BURK</name>
<feature type="binding site" description="covalent" evidence="4">
    <location>
        <position position="152"/>
    </location>
    <ligand>
        <name>heme c</name>
        <dbReference type="ChEBI" id="CHEBI:61717"/>
        <label>2</label>
    </ligand>
</feature>
<sequence length="244" mass="25542">MTKPLLRAVRRVLGTAFGLLLAAGPALAQAPAAGPGGGDMARRVAACTTCHGREGLATNSGYFPRLAGKPAGYLYEQLRSFRDGRRQQADMSHLLAQLSDAYLREMAEYFAALSLPYPPPVPPDLPPAQLARGRALVWDGDADRGIPACVRCHGAALTGVAPGIPSLLGLPRLYIASQLGAWLTGERRARAPDCMADVGRRLAPEDIRAVAGWLAAQPVPEGARPATSLPGGLPVACSAMEAHP</sequence>
<feature type="domain" description="Cytochrome c" evidence="7">
    <location>
        <begin position="19"/>
        <end position="114"/>
    </location>
</feature>
<feature type="binding site" description="covalent" evidence="4">
    <location>
        <position position="47"/>
    </location>
    <ligand>
        <name>heme c</name>
        <dbReference type="ChEBI" id="CHEBI:61717"/>
        <label>1</label>
    </ligand>
</feature>
<gene>
    <name evidence="8" type="ORF">NS331_15345</name>
</gene>
<evidence type="ECO:0000313" key="9">
    <source>
        <dbReference type="Proteomes" id="UP000072741"/>
    </source>
</evidence>
<dbReference type="PIRSF" id="PIRSF000005">
    <property type="entry name" value="Cytochrome_c4"/>
    <property type="match status" value="1"/>
</dbReference>
<dbReference type="EMBL" id="LDSL01000096">
    <property type="protein sequence ID" value="KTT18966.1"/>
    <property type="molecule type" value="Genomic_DNA"/>
</dbReference>
<evidence type="ECO:0000259" key="7">
    <source>
        <dbReference type="PROSITE" id="PS51007"/>
    </source>
</evidence>
<evidence type="ECO:0000256" key="5">
    <source>
        <dbReference type="PIRSR" id="PIRSR000005-2"/>
    </source>
</evidence>
<dbReference type="PANTHER" id="PTHR33751:SF11">
    <property type="entry name" value="BLL4483 PROTEIN"/>
    <property type="match status" value="1"/>
</dbReference>
<evidence type="ECO:0000256" key="3">
    <source>
        <dbReference type="ARBA" id="ARBA00023004"/>
    </source>
</evidence>
<keyword evidence="3 5" id="KW-0408">Iron</keyword>
<evidence type="ECO:0000256" key="1">
    <source>
        <dbReference type="ARBA" id="ARBA00022617"/>
    </source>
</evidence>
<organism evidence="8 9">
    <name type="scientific">Pseudacidovorax intermedius</name>
    <dbReference type="NCBI Taxonomy" id="433924"/>
    <lineage>
        <taxon>Bacteria</taxon>
        <taxon>Pseudomonadati</taxon>
        <taxon>Pseudomonadota</taxon>
        <taxon>Betaproteobacteria</taxon>
        <taxon>Burkholderiales</taxon>
        <taxon>Comamonadaceae</taxon>
        <taxon>Pseudacidovorax</taxon>
    </lineage>
</organism>
<dbReference type="InterPro" id="IPR050597">
    <property type="entry name" value="Cytochrome_c_Oxidase_Subunit"/>
</dbReference>
<feature type="domain" description="Cytochrome c" evidence="7">
    <location>
        <begin position="128"/>
        <end position="218"/>
    </location>
</feature>
<dbReference type="InterPro" id="IPR036909">
    <property type="entry name" value="Cyt_c-like_dom_sf"/>
</dbReference>
<dbReference type="GO" id="GO:0042597">
    <property type="term" value="C:periplasmic space"/>
    <property type="evidence" value="ECO:0007669"/>
    <property type="project" value="InterPro"/>
</dbReference>
<feature type="binding site" description="covalent" evidence="4">
    <location>
        <position position="50"/>
    </location>
    <ligand>
        <name>heme c</name>
        <dbReference type="ChEBI" id="CHEBI:61717"/>
        <label>1</label>
    </ligand>
</feature>
<keyword evidence="1 4" id="KW-0349">Heme</keyword>
<dbReference type="AlphaFoldDB" id="A0A147GRD9"/>
<feature type="binding site" description="axial binding residue" evidence="5">
    <location>
        <position position="153"/>
    </location>
    <ligand>
        <name>heme c</name>
        <dbReference type="ChEBI" id="CHEBI:61717"/>
        <label>2</label>
    </ligand>
    <ligandPart>
        <name>Fe</name>
        <dbReference type="ChEBI" id="CHEBI:18248"/>
    </ligandPart>
</feature>
<feature type="binding site" description="axial binding residue" evidence="5">
    <location>
        <position position="51"/>
    </location>
    <ligand>
        <name>heme c</name>
        <dbReference type="ChEBI" id="CHEBI:61717"/>
        <label>1</label>
    </ligand>
    <ligandPart>
        <name>Fe</name>
        <dbReference type="ChEBI" id="CHEBI:18248"/>
    </ligandPart>
</feature>
<dbReference type="InterPro" id="IPR024167">
    <property type="entry name" value="Cytochrome_c4-like"/>
</dbReference>
<dbReference type="RefSeq" id="WP_058642833.1">
    <property type="nucleotide sequence ID" value="NZ_LDSL01000096.1"/>
</dbReference>
<dbReference type="GO" id="GO:0005506">
    <property type="term" value="F:iron ion binding"/>
    <property type="evidence" value="ECO:0007669"/>
    <property type="project" value="InterPro"/>
</dbReference>
<comment type="PTM">
    <text evidence="4">Binds 2 heme c groups covalently per subunit.</text>
</comment>
<dbReference type="GO" id="GO:0020037">
    <property type="term" value="F:heme binding"/>
    <property type="evidence" value="ECO:0007669"/>
    <property type="project" value="InterPro"/>
</dbReference>
<dbReference type="InterPro" id="IPR009056">
    <property type="entry name" value="Cyt_c-like_dom"/>
</dbReference>
<accession>A0A147GRD9</accession>
<evidence type="ECO:0000313" key="8">
    <source>
        <dbReference type="EMBL" id="KTT18966.1"/>
    </source>
</evidence>
<keyword evidence="9" id="KW-1185">Reference proteome</keyword>